<feature type="modified residue" description="N6-(pyridoxal phosphate)lysine" evidence="3">
    <location>
        <position position="181"/>
    </location>
</feature>
<dbReference type="STRING" id="157910.SAMN05445850_4029"/>
<sequence length="386" mass="42717">MIPVNEPLLDGKERVYLNECIESGWISSDGAFVERFERAMAGYVGRRHAIAVANGSAALDVAAVALRLGPDDEVIIPTHTIISCASAIVRTGARLRLVDSSPDTWNMDVTKIESAITSRTRAIMAVHTFGLPVDMAPLLDIARKYGLVVIEDAAQAIGQTYNEAKCGSFGDISCFSFYANKHITTGEGGMIVCDDDELATRARSLRNLCFKPERRFVHEELGWNYRMSNLQAAVGLAQFEKLDAHVARKRELGRRYESLLRGVPGIGMAPVALPYAENIYWVFGMVLDDSLPFDADELRSMLAEAGVSARPFFWPMHEQPVFLKQGMFKGENFPIAERMSRRGLYLPSGLALTEAQQDYTVDVVRDTLATAFSRSFRNSRSSSARC</sequence>
<dbReference type="Gene3D" id="3.90.1150.10">
    <property type="entry name" value="Aspartate Aminotransferase, domain 1"/>
    <property type="match status" value="1"/>
</dbReference>
<comment type="similarity">
    <text evidence="1 4">Belongs to the DegT/DnrJ/EryC1 family.</text>
</comment>
<gene>
    <name evidence="5" type="ORF">SAMN05445850_4029</name>
</gene>
<dbReference type="Gene3D" id="3.40.640.10">
    <property type="entry name" value="Type I PLP-dependent aspartate aminotransferase-like (Major domain)"/>
    <property type="match status" value="1"/>
</dbReference>
<dbReference type="InterPro" id="IPR015422">
    <property type="entry name" value="PyrdxlP-dep_Trfase_small"/>
</dbReference>
<dbReference type="Proteomes" id="UP000199365">
    <property type="component" value="Unassembled WGS sequence"/>
</dbReference>
<accession>A0A1H1J297</accession>
<dbReference type="CDD" id="cd00616">
    <property type="entry name" value="AHBA_syn"/>
    <property type="match status" value="1"/>
</dbReference>
<dbReference type="InterPro" id="IPR015424">
    <property type="entry name" value="PyrdxlP-dep_Trfase"/>
</dbReference>
<keyword evidence="6" id="KW-1185">Reference proteome</keyword>
<dbReference type="Pfam" id="PF01041">
    <property type="entry name" value="DegT_DnrJ_EryC1"/>
    <property type="match status" value="1"/>
</dbReference>
<evidence type="ECO:0000256" key="4">
    <source>
        <dbReference type="RuleBase" id="RU004508"/>
    </source>
</evidence>
<dbReference type="EMBL" id="FNKX01000002">
    <property type="protein sequence ID" value="SDR44043.1"/>
    <property type="molecule type" value="Genomic_DNA"/>
</dbReference>
<reference evidence="6" key="1">
    <citation type="submission" date="2016-10" db="EMBL/GenBank/DDBJ databases">
        <authorList>
            <person name="Varghese N."/>
            <person name="Submissions S."/>
        </authorList>
    </citation>
    <scope>NUCLEOTIDE SEQUENCE [LARGE SCALE GENOMIC DNA]</scope>
    <source>
        <strain evidence="6">DUS833</strain>
    </source>
</reference>
<evidence type="ECO:0000256" key="1">
    <source>
        <dbReference type="ARBA" id="ARBA00037999"/>
    </source>
</evidence>
<dbReference type="InterPro" id="IPR000653">
    <property type="entry name" value="DegT/StrS_aminotransferase"/>
</dbReference>
<evidence type="ECO:0000313" key="6">
    <source>
        <dbReference type="Proteomes" id="UP000199365"/>
    </source>
</evidence>
<dbReference type="GO" id="GO:0000271">
    <property type="term" value="P:polysaccharide biosynthetic process"/>
    <property type="evidence" value="ECO:0007669"/>
    <property type="project" value="TreeGrafter"/>
</dbReference>
<dbReference type="PIRSF" id="PIRSF000390">
    <property type="entry name" value="PLP_StrS"/>
    <property type="match status" value="1"/>
</dbReference>
<dbReference type="GO" id="GO:0030170">
    <property type="term" value="F:pyridoxal phosphate binding"/>
    <property type="evidence" value="ECO:0007669"/>
    <property type="project" value="TreeGrafter"/>
</dbReference>
<feature type="active site" description="Proton acceptor" evidence="2">
    <location>
        <position position="181"/>
    </location>
</feature>
<name>A0A1H1J297_9BURK</name>
<proteinExistence type="inferred from homology"/>
<dbReference type="AlphaFoldDB" id="A0A1H1J297"/>
<evidence type="ECO:0000313" key="5">
    <source>
        <dbReference type="EMBL" id="SDR44043.1"/>
    </source>
</evidence>
<protein>
    <submittedName>
        <fullName evidence="5">Perosamine synthetase</fullName>
    </submittedName>
</protein>
<evidence type="ECO:0000256" key="2">
    <source>
        <dbReference type="PIRSR" id="PIRSR000390-1"/>
    </source>
</evidence>
<dbReference type="RefSeq" id="WP_090806266.1">
    <property type="nucleotide sequence ID" value="NZ_FNKX01000002.1"/>
</dbReference>
<dbReference type="InterPro" id="IPR015421">
    <property type="entry name" value="PyrdxlP-dep_Trfase_major"/>
</dbReference>
<dbReference type="SUPFAM" id="SSF53383">
    <property type="entry name" value="PLP-dependent transferases"/>
    <property type="match status" value="1"/>
</dbReference>
<dbReference type="GO" id="GO:0008483">
    <property type="term" value="F:transaminase activity"/>
    <property type="evidence" value="ECO:0007669"/>
    <property type="project" value="TreeGrafter"/>
</dbReference>
<dbReference type="PANTHER" id="PTHR30244:SF34">
    <property type="entry name" value="DTDP-4-AMINO-4,6-DIDEOXYGALACTOSE TRANSAMINASE"/>
    <property type="match status" value="1"/>
</dbReference>
<evidence type="ECO:0000256" key="3">
    <source>
        <dbReference type="PIRSR" id="PIRSR000390-2"/>
    </source>
</evidence>
<keyword evidence="3 4" id="KW-0663">Pyridoxal phosphate</keyword>
<dbReference type="PANTHER" id="PTHR30244">
    <property type="entry name" value="TRANSAMINASE"/>
    <property type="match status" value="1"/>
</dbReference>
<organism evidence="5 6">
    <name type="scientific">Paraburkholderia tuberum</name>
    <dbReference type="NCBI Taxonomy" id="157910"/>
    <lineage>
        <taxon>Bacteria</taxon>
        <taxon>Pseudomonadati</taxon>
        <taxon>Pseudomonadota</taxon>
        <taxon>Betaproteobacteria</taxon>
        <taxon>Burkholderiales</taxon>
        <taxon>Burkholderiaceae</taxon>
        <taxon>Paraburkholderia</taxon>
    </lineage>
</organism>